<evidence type="ECO:0000313" key="2">
    <source>
        <dbReference type="EMBL" id="MFC3764789.1"/>
    </source>
</evidence>
<sequence>MAPREVTEPASEGDAGFLALPPLSPGLTAPGSTLRMDGSSWISTWRSPGFMTGMSHLVSPDAPSGVVADLVKPGLPIQRMVDGDLTLRPLPRRPSADGVDESPPDPPATGLRGFVQRLFRRRPTPAPAPALEPTQSAPLDSGEPTAPTVVPTLPQAPLPPVLRLPAVAAPVPSPELVRAPLPDLPPRRVAASHSSDGSGREVRLPQLPVIQRHANATHSHPAMPTVLPTAPTPSATPTALETVGPLPVVATPESPDDVAPQPETSTTAPPLLQRQIDASTPPSVPTAPTGSVDSVDLPVVAAPEATTTTPDLVAAPPHQSSTTATPLLQRQVDASTPSSTPTTPTTQAAPAGSAASADLPVVTTPESPEASTTTPPLLQRQIDTSTRPSTPTTPTSSDDSVDLPVVSTPDAPSETTSSDPVEAPATALPLLQRSVSPEPAPAKRRRGLGAPLAERSLPPTVQRTPTPAASPVVPQLPLPTPAPAPVLEVEPAPAPPLPLPDLLVQRTIDEPEPPAQVEIAQAPLPLPVLQPILADRPTAVPDRATPSTPADPPSLQVRAIDRPPGRLPHLTPSVVQRTTTSTSTRTTTAGPRTQPADQARLAMPTAPVPAINPLSSAPAPQHRATPTQLIAPATPVVVQRTANVPPAPTSDHRDSTFVQLAEEEPTPPPTPNAPASAPNSATNAANPSATSTTDIDGLARRLYDPIARRLRAELRVDRERAGTLVDRPW</sequence>
<name>A0ABV7YK99_9ACTN</name>
<gene>
    <name evidence="2" type="ORF">ACFOUW_28390</name>
</gene>
<dbReference type="EMBL" id="JBHRZH010000033">
    <property type="protein sequence ID" value="MFC3764789.1"/>
    <property type="molecule type" value="Genomic_DNA"/>
</dbReference>
<evidence type="ECO:0000313" key="3">
    <source>
        <dbReference type="Proteomes" id="UP001595699"/>
    </source>
</evidence>
<feature type="compositionally biased region" description="Polar residues" evidence="1">
    <location>
        <begin position="318"/>
        <end position="328"/>
    </location>
</feature>
<keyword evidence="3" id="KW-1185">Reference proteome</keyword>
<organism evidence="2 3">
    <name type="scientific">Tenggerimyces flavus</name>
    <dbReference type="NCBI Taxonomy" id="1708749"/>
    <lineage>
        <taxon>Bacteria</taxon>
        <taxon>Bacillati</taxon>
        <taxon>Actinomycetota</taxon>
        <taxon>Actinomycetes</taxon>
        <taxon>Propionibacteriales</taxon>
        <taxon>Nocardioidaceae</taxon>
        <taxon>Tenggerimyces</taxon>
    </lineage>
</organism>
<feature type="region of interest" description="Disordered" evidence="1">
    <location>
        <begin position="533"/>
        <end position="698"/>
    </location>
</feature>
<feature type="region of interest" description="Disordered" evidence="1">
    <location>
        <begin position="83"/>
        <end position="110"/>
    </location>
</feature>
<reference evidence="3" key="1">
    <citation type="journal article" date="2019" name="Int. J. Syst. Evol. Microbiol.">
        <title>The Global Catalogue of Microorganisms (GCM) 10K type strain sequencing project: providing services to taxonomists for standard genome sequencing and annotation.</title>
        <authorList>
            <consortium name="The Broad Institute Genomics Platform"/>
            <consortium name="The Broad Institute Genome Sequencing Center for Infectious Disease"/>
            <person name="Wu L."/>
            <person name="Ma J."/>
        </authorList>
    </citation>
    <scope>NUCLEOTIDE SEQUENCE [LARGE SCALE GENOMIC DNA]</scope>
    <source>
        <strain evidence="3">CGMCC 4.7241</strain>
    </source>
</reference>
<feature type="compositionally biased region" description="Low complexity" evidence="1">
    <location>
        <begin position="278"/>
        <end position="310"/>
    </location>
</feature>
<feature type="compositionally biased region" description="Low complexity" evidence="1">
    <location>
        <begin position="571"/>
        <end position="596"/>
    </location>
</feature>
<feature type="compositionally biased region" description="Low complexity" evidence="1">
    <location>
        <begin position="334"/>
        <end position="376"/>
    </location>
</feature>
<feature type="region of interest" description="Disordered" evidence="1">
    <location>
        <begin position="178"/>
        <end position="202"/>
    </location>
</feature>
<evidence type="ECO:0000256" key="1">
    <source>
        <dbReference type="SAM" id="MobiDB-lite"/>
    </source>
</evidence>
<feature type="region of interest" description="Disordered" evidence="1">
    <location>
        <begin position="218"/>
        <end position="477"/>
    </location>
</feature>
<feature type="compositionally biased region" description="Low complexity" evidence="1">
    <location>
        <begin position="383"/>
        <end position="410"/>
    </location>
</feature>
<feature type="compositionally biased region" description="Low complexity" evidence="1">
    <location>
        <begin position="224"/>
        <end position="239"/>
    </location>
</feature>
<accession>A0ABV7YK99</accession>
<proteinExistence type="predicted"/>
<feature type="region of interest" description="Disordered" evidence="1">
    <location>
        <begin position="124"/>
        <end position="152"/>
    </location>
</feature>
<feature type="region of interest" description="Disordered" evidence="1">
    <location>
        <begin position="1"/>
        <end position="32"/>
    </location>
</feature>
<dbReference type="Proteomes" id="UP001595699">
    <property type="component" value="Unassembled WGS sequence"/>
</dbReference>
<feature type="compositionally biased region" description="Low complexity" evidence="1">
    <location>
        <begin position="673"/>
        <end position="693"/>
    </location>
</feature>
<protein>
    <submittedName>
        <fullName evidence="2">Uncharacterized protein</fullName>
    </submittedName>
</protein>
<comment type="caution">
    <text evidence="2">The sequence shown here is derived from an EMBL/GenBank/DDBJ whole genome shotgun (WGS) entry which is preliminary data.</text>
</comment>
<dbReference type="RefSeq" id="WP_205121562.1">
    <property type="nucleotide sequence ID" value="NZ_JAFBCM010000001.1"/>
</dbReference>